<protein>
    <submittedName>
        <fullName evidence="1">Uncharacterized protein</fullName>
    </submittedName>
</protein>
<evidence type="ECO:0000313" key="1">
    <source>
        <dbReference type="EMBL" id="KOM31128.1"/>
    </source>
</evidence>
<gene>
    <name evidence="1" type="ORF">LR48_Vigan01g068300</name>
</gene>
<proteinExistence type="predicted"/>
<dbReference type="Gramene" id="KOM31128">
    <property type="protein sequence ID" value="KOM31128"/>
    <property type="gene ID" value="LR48_Vigan01g068300"/>
</dbReference>
<sequence>MHARHLSRWKLPIQSWCAGVNVRDVRSNEREFNKTKAFRKILSPEPFIFYLRNQTIHLLQLLSRNPKLLSTVILTFLLRFLFQHRRNVRPAEIFRLNRTEFDSKLHLEEMLEEENLEDANLVEVEVKAEP</sequence>
<evidence type="ECO:0000313" key="2">
    <source>
        <dbReference type="Proteomes" id="UP000053144"/>
    </source>
</evidence>
<dbReference type="EMBL" id="CM003371">
    <property type="protein sequence ID" value="KOM31128.1"/>
    <property type="molecule type" value="Genomic_DNA"/>
</dbReference>
<name>A0A0L9TKK7_PHAAN</name>
<dbReference type="Proteomes" id="UP000053144">
    <property type="component" value="Chromosome 1"/>
</dbReference>
<organism evidence="1 2">
    <name type="scientific">Phaseolus angularis</name>
    <name type="common">Azuki bean</name>
    <name type="synonym">Vigna angularis</name>
    <dbReference type="NCBI Taxonomy" id="3914"/>
    <lineage>
        <taxon>Eukaryota</taxon>
        <taxon>Viridiplantae</taxon>
        <taxon>Streptophyta</taxon>
        <taxon>Embryophyta</taxon>
        <taxon>Tracheophyta</taxon>
        <taxon>Spermatophyta</taxon>
        <taxon>Magnoliopsida</taxon>
        <taxon>eudicotyledons</taxon>
        <taxon>Gunneridae</taxon>
        <taxon>Pentapetalae</taxon>
        <taxon>rosids</taxon>
        <taxon>fabids</taxon>
        <taxon>Fabales</taxon>
        <taxon>Fabaceae</taxon>
        <taxon>Papilionoideae</taxon>
        <taxon>50 kb inversion clade</taxon>
        <taxon>NPAAA clade</taxon>
        <taxon>indigoferoid/millettioid clade</taxon>
        <taxon>Phaseoleae</taxon>
        <taxon>Vigna</taxon>
    </lineage>
</organism>
<dbReference type="AlphaFoldDB" id="A0A0L9TKK7"/>
<reference evidence="2" key="1">
    <citation type="journal article" date="2015" name="Proc. Natl. Acad. Sci. U.S.A.">
        <title>Genome sequencing of adzuki bean (Vigna angularis) provides insight into high starch and low fat accumulation and domestication.</title>
        <authorList>
            <person name="Yang K."/>
            <person name="Tian Z."/>
            <person name="Chen C."/>
            <person name="Luo L."/>
            <person name="Zhao B."/>
            <person name="Wang Z."/>
            <person name="Yu L."/>
            <person name="Li Y."/>
            <person name="Sun Y."/>
            <person name="Li W."/>
            <person name="Chen Y."/>
            <person name="Li Y."/>
            <person name="Zhang Y."/>
            <person name="Ai D."/>
            <person name="Zhao J."/>
            <person name="Shang C."/>
            <person name="Ma Y."/>
            <person name="Wu B."/>
            <person name="Wang M."/>
            <person name="Gao L."/>
            <person name="Sun D."/>
            <person name="Zhang P."/>
            <person name="Guo F."/>
            <person name="Wang W."/>
            <person name="Li Y."/>
            <person name="Wang J."/>
            <person name="Varshney R.K."/>
            <person name="Wang J."/>
            <person name="Ling H.Q."/>
            <person name="Wan P."/>
        </authorList>
    </citation>
    <scope>NUCLEOTIDE SEQUENCE</scope>
    <source>
        <strain evidence="2">cv. Jingnong 6</strain>
    </source>
</reference>
<accession>A0A0L9TKK7</accession>